<accession>A0AB34L4L4</accession>
<keyword evidence="3" id="KW-0812">Transmembrane</keyword>
<dbReference type="Proteomes" id="UP000027850">
    <property type="component" value="Unassembled WGS sequence"/>
</dbReference>
<keyword evidence="3" id="KW-1133">Transmembrane helix</keyword>
<evidence type="ECO:0000313" key="5">
    <source>
        <dbReference type="Proteomes" id="UP000027850"/>
    </source>
</evidence>
<feature type="region of interest" description="Disordered" evidence="2">
    <location>
        <begin position="329"/>
        <end position="358"/>
    </location>
</feature>
<keyword evidence="3" id="KW-0472">Membrane</keyword>
<reference evidence="4 5" key="1">
    <citation type="submission" date="2014-04" db="EMBL/GenBank/DDBJ databases">
        <authorList>
            <person name="Sears C."/>
            <person name="Carroll K."/>
            <person name="Sack B.R."/>
            <person name="Qadri F."/>
            <person name="Myers L.L."/>
            <person name="Chung G.-T."/>
            <person name="Escheverria P."/>
            <person name="Fraser C.M."/>
            <person name="Sadzewicz L."/>
            <person name="Shefchek K.A."/>
            <person name="Tallon L."/>
            <person name="Das S.P."/>
            <person name="Daugherty S."/>
            <person name="Mongodin E.F."/>
        </authorList>
    </citation>
    <scope>NUCLEOTIDE SEQUENCE [LARGE SCALE GENOMIC DNA]</scope>
    <source>
        <strain evidence="4 5">3776 D15 i</strain>
    </source>
</reference>
<evidence type="ECO:0000256" key="2">
    <source>
        <dbReference type="SAM" id="MobiDB-lite"/>
    </source>
</evidence>
<name>A0AB34L4L4_PARDI</name>
<gene>
    <name evidence="4" type="ORF">M091_2098</name>
</gene>
<dbReference type="AlphaFoldDB" id="A0AB34L4L4"/>
<evidence type="ECO:0000313" key="4">
    <source>
        <dbReference type="EMBL" id="KDS35324.1"/>
    </source>
</evidence>
<feature type="compositionally biased region" description="Polar residues" evidence="2">
    <location>
        <begin position="329"/>
        <end position="350"/>
    </location>
</feature>
<sequence length="358" mass="41864">MRKIKFLFKIKDIRQGTLFLIILLIMVCVFIVYLFVSNKVLLESQEKIKEYHTEHLQKADSLYVNLITYNKELTCKLLEGNSRAWSDSLIKQSLKGNRTLSKAQYKELSNLLSIHFENLDVFHKEYDSKIQRDSLLLGIERDLLNGQTKTMIDLHLNKIEHEYSNITMWAAILTILFLVFSFYSIFKMDELIQQGNEGVKDIKQLKCDGEKEVEKLKNTTTELIENTEATVNTFIQKQQERINDTFLVVMEKSDKIEQLSSNLLRNFDEQRQALDKEFQRISKEYEERIKLLLNEKNRQFQDVNDQMSKLITQTSTYINEIQSNNGVVSVSTEADNKTSSNKTESANNIESKGKEEQR</sequence>
<organism evidence="4 5">
    <name type="scientific">Parabacteroides distasonis str. 3776 D15 i</name>
    <dbReference type="NCBI Taxonomy" id="1339342"/>
    <lineage>
        <taxon>Bacteria</taxon>
        <taxon>Pseudomonadati</taxon>
        <taxon>Bacteroidota</taxon>
        <taxon>Bacteroidia</taxon>
        <taxon>Bacteroidales</taxon>
        <taxon>Tannerellaceae</taxon>
        <taxon>Parabacteroides</taxon>
    </lineage>
</organism>
<evidence type="ECO:0000256" key="3">
    <source>
        <dbReference type="SAM" id="Phobius"/>
    </source>
</evidence>
<evidence type="ECO:0000256" key="1">
    <source>
        <dbReference type="SAM" id="Coils"/>
    </source>
</evidence>
<feature type="coiled-coil region" evidence="1">
    <location>
        <begin position="264"/>
        <end position="313"/>
    </location>
</feature>
<protein>
    <submittedName>
        <fullName evidence="4">Uncharacterized protein</fullName>
    </submittedName>
</protein>
<dbReference type="EMBL" id="JNHK01000094">
    <property type="protein sequence ID" value="KDS35324.1"/>
    <property type="molecule type" value="Genomic_DNA"/>
</dbReference>
<proteinExistence type="predicted"/>
<comment type="caution">
    <text evidence="4">The sequence shown here is derived from an EMBL/GenBank/DDBJ whole genome shotgun (WGS) entry which is preliminary data.</text>
</comment>
<feature type="transmembrane region" description="Helical" evidence="3">
    <location>
        <begin position="166"/>
        <end position="186"/>
    </location>
</feature>
<keyword evidence="1" id="KW-0175">Coiled coil</keyword>
<feature type="transmembrane region" description="Helical" evidence="3">
    <location>
        <begin position="16"/>
        <end position="36"/>
    </location>
</feature>